<gene>
    <name evidence="1" type="ORF">VNI00_015813</name>
</gene>
<dbReference type="Proteomes" id="UP001383192">
    <property type="component" value="Unassembled WGS sequence"/>
</dbReference>
<dbReference type="Gene3D" id="3.30.710.10">
    <property type="entry name" value="Potassium Channel Kv1.1, Chain A"/>
    <property type="match status" value="1"/>
</dbReference>
<evidence type="ECO:0008006" key="3">
    <source>
        <dbReference type="Google" id="ProtNLM"/>
    </source>
</evidence>
<dbReference type="AlphaFoldDB" id="A0AAW0BII4"/>
<dbReference type="EMBL" id="JAYKXP010000109">
    <property type="protein sequence ID" value="KAK7025983.1"/>
    <property type="molecule type" value="Genomic_DNA"/>
</dbReference>
<protein>
    <recommendedName>
        <fullName evidence="3">BTB domain-containing protein</fullName>
    </recommendedName>
</protein>
<sequence length="299" mass="34970">MADIAKLQGENVTLSCIVPHCCHTINLVLRTSDGMRFAAHAELLSMFSAGFPAGELVQGTEEVELPEMGETIELLIQFMHPNPQPDITKLKIRTLDQLSEAVEKYQVYSAMQLCKNEMRRTVYDHPVEVLRYSMKHSYKDLRDDAIFYTIEMPMDFVWGFMKNMNPFFFCAWVYVYSDLSSFVPQTPIQALYVNKHKKVNIQSRYEPAVQAGREQANKHVLVPACSDHWRKFTDRVIDLLRGRHWKPLFVSFDLATEHARPYLEYCGRCSNREREDSPLFIWRQSLDALRREVSLDEWY</sequence>
<proteinExistence type="predicted"/>
<evidence type="ECO:0000313" key="1">
    <source>
        <dbReference type="EMBL" id="KAK7025983.1"/>
    </source>
</evidence>
<keyword evidence="2" id="KW-1185">Reference proteome</keyword>
<organism evidence="1 2">
    <name type="scientific">Paramarasmius palmivorus</name>
    <dbReference type="NCBI Taxonomy" id="297713"/>
    <lineage>
        <taxon>Eukaryota</taxon>
        <taxon>Fungi</taxon>
        <taxon>Dikarya</taxon>
        <taxon>Basidiomycota</taxon>
        <taxon>Agaricomycotina</taxon>
        <taxon>Agaricomycetes</taxon>
        <taxon>Agaricomycetidae</taxon>
        <taxon>Agaricales</taxon>
        <taxon>Marasmiineae</taxon>
        <taxon>Marasmiaceae</taxon>
        <taxon>Paramarasmius</taxon>
    </lineage>
</organism>
<dbReference type="InterPro" id="IPR011333">
    <property type="entry name" value="SKP1/BTB/POZ_sf"/>
</dbReference>
<reference evidence="1 2" key="1">
    <citation type="submission" date="2024-01" db="EMBL/GenBank/DDBJ databases">
        <title>A draft genome for a cacao thread blight-causing isolate of Paramarasmius palmivorus.</title>
        <authorList>
            <person name="Baruah I.K."/>
            <person name="Bukari Y."/>
            <person name="Amoako-Attah I."/>
            <person name="Meinhardt L.W."/>
            <person name="Bailey B.A."/>
            <person name="Cohen S.P."/>
        </authorList>
    </citation>
    <scope>NUCLEOTIDE SEQUENCE [LARGE SCALE GENOMIC DNA]</scope>
    <source>
        <strain evidence="1 2">GH-12</strain>
    </source>
</reference>
<accession>A0AAW0BII4</accession>
<comment type="caution">
    <text evidence="1">The sequence shown here is derived from an EMBL/GenBank/DDBJ whole genome shotgun (WGS) entry which is preliminary data.</text>
</comment>
<name>A0AAW0BII4_9AGAR</name>
<evidence type="ECO:0000313" key="2">
    <source>
        <dbReference type="Proteomes" id="UP001383192"/>
    </source>
</evidence>